<feature type="transmembrane region" description="Helical" evidence="5">
    <location>
        <begin position="45"/>
        <end position="65"/>
    </location>
</feature>
<dbReference type="AlphaFoldDB" id="A0A250WYA4"/>
<dbReference type="Proteomes" id="UP000232323">
    <property type="component" value="Unassembled WGS sequence"/>
</dbReference>
<dbReference type="EMBL" id="BEGY01000013">
    <property type="protein sequence ID" value="GAX75765.1"/>
    <property type="molecule type" value="Genomic_DNA"/>
</dbReference>
<evidence type="ECO:0000256" key="3">
    <source>
        <dbReference type="ARBA" id="ARBA00022989"/>
    </source>
</evidence>
<gene>
    <name evidence="6" type="ORF">CEUSTIGMA_g3208.t1</name>
</gene>
<feature type="transmembrane region" description="Helical" evidence="5">
    <location>
        <begin position="12"/>
        <end position="33"/>
    </location>
</feature>
<keyword evidence="2 5" id="KW-0812">Transmembrane</keyword>
<keyword evidence="3 5" id="KW-1133">Transmembrane helix</keyword>
<organism evidence="6 7">
    <name type="scientific">Chlamydomonas eustigma</name>
    <dbReference type="NCBI Taxonomy" id="1157962"/>
    <lineage>
        <taxon>Eukaryota</taxon>
        <taxon>Viridiplantae</taxon>
        <taxon>Chlorophyta</taxon>
        <taxon>core chlorophytes</taxon>
        <taxon>Chlorophyceae</taxon>
        <taxon>CS clade</taxon>
        <taxon>Chlamydomonadales</taxon>
        <taxon>Chlamydomonadaceae</taxon>
        <taxon>Chlamydomonas</taxon>
    </lineage>
</organism>
<reference evidence="6 7" key="1">
    <citation type="submission" date="2017-08" db="EMBL/GenBank/DDBJ databases">
        <title>Acidophilic green algal genome provides insights into adaptation to an acidic environment.</title>
        <authorList>
            <person name="Hirooka S."/>
            <person name="Hirose Y."/>
            <person name="Kanesaki Y."/>
            <person name="Higuchi S."/>
            <person name="Fujiwara T."/>
            <person name="Onuma R."/>
            <person name="Era A."/>
            <person name="Ohbayashi R."/>
            <person name="Uzuka A."/>
            <person name="Nozaki H."/>
            <person name="Yoshikawa H."/>
            <person name="Miyagishima S.Y."/>
        </authorList>
    </citation>
    <scope>NUCLEOTIDE SEQUENCE [LARGE SCALE GENOMIC DNA]</scope>
    <source>
        <strain evidence="6 7">NIES-2499</strain>
    </source>
</reference>
<evidence type="ECO:0000256" key="4">
    <source>
        <dbReference type="ARBA" id="ARBA00023136"/>
    </source>
</evidence>
<proteinExistence type="predicted"/>
<dbReference type="PANTHER" id="PTHR23515">
    <property type="entry name" value="HIGH-AFFINITY NITRATE TRANSPORTER 2.3"/>
    <property type="match status" value="1"/>
</dbReference>
<evidence type="ECO:0000256" key="1">
    <source>
        <dbReference type="ARBA" id="ARBA00004141"/>
    </source>
</evidence>
<dbReference type="GO" id="GO:0016020">
    <property type="term" value="C:membrane"/>
    <property type="evidence" value="ECO:0007669"/>
    <property type="project" value="UniProtKB-SubCell"/>
</dbReference>
<evidence type="ECO:0000256" key="2">
    <source>
        <dbReference type="ARBA" id="ARBA00022692"/>
    </source>
</evidence>
<accession>A0A250WYA4</accession>
<keyword evidence="7" id="KW-1185">Reference proteome</keyword>
<name>A0A250WYA4_9CHLO</name>
<protein>
    <recommendedName>
        <fullName evidence="8">Major facilitator superfamily (MFS) profile domain-containing protein</fullName>
    </recommendedName>
</protein>
<comment type="caution">
    <text evidence="6">The sequence shown here is derived from an EMBL/GenBank/DDBJ whole genome shotgun (WGS) entry which is preliminary data.</text>
</comment>
<comment type="subcellular location">
    <subcellularLocation>
        <location evidence="1">Membrane</location>
        <topology evidence="1">Multi-pass membrane protein</topology>
    </subcellularLocation>
</comment>
<dbReference type="OrthoDB" id="434240at2759"/>
<evidence type="ECO:0000313" key="6">
    <source>
        <dbReference type="EMBL" id="GAX75765.1"/>
    </source>
</evidence>
<evidence type="ECO:0008006" key="8">
    <source>
        <dbReference type="Google" id="ProtNLM"/>
    </source>
</evidence>
<dbReference type="InterPro" id="IPR044772">
    <property type="entry name" value="NO3_transporter"/>
</dbReference>
<sequence>MSLTKTLQIAGLAGVTAVISAVVGRMAGIIMVIMGTVLDTLRPRVGNAVVMFMFAPPVFLISMITDGGGFEAIRLFIGISLCGFYGFVCCQFWVGSMFN</sequence>
<dbReference type="STRING" id="1157962.A0A250WYA4"/>
<keyword evidence="4 5" id="KW-0472">Membrane</keyword>
<evidence type="ECO:0000256" key="5">
    <source>
        <dbReference type="SAM" id="Phobius"/>
    </source>
</evidence>
<evidence type="ECO:0000313" key="7">
    <source>
        <dbReference type="Proteomes" id="UP000232323"/>
    </source>
</evidence>
<feature type="transmembrane region" description="Helical" evidence="5">
    <location>
        <begin position="72"/>
        <end position="94"/>
    </location>
</feature>
<dbReference type="GO" id="GO:0015112">
    <property type="term" value="F:nitrate transmembrane transporter activity"/>
    <property type="evidence" value="ECO:0007669"/>
    <property type="project" value="InterPro"/>
</dbReference>